<dbReference type="HOGENOM" id="CLU_030330_0_0_7"/>
<evidence type="ECO:0008006" key="3">
    <source>
        <dbReference type="Google" id="ProtNLM"/>
    </source>
</evidence>
<name>A7HZJ8_CAMHC</name>
<dbReference type="RefSeq" id="WP_011991536.1">
    <property type="nucleotide sequence ID" value="NC_009714.1"/>
</dbReference>
<dbReference type="GO" id="GO:0003913">
    <property type="term" value="F:DNA photolyase activity"/>
    <property type="evidence" value="ECO:0007669"/>
    <property type="project" value="TreeGrafter"/>
</dbReference>
<dbReference type="eggNOG" id="COG1533">
    <property type="taxonomic scope" value="Bacteria"/>
</dbReference>
<reference evidence="2" key="1">
    <citation type="submission" date="2007-07" db="EMBL/GenBank/DDBJ databases">
        <title>Complete genome sequence of Campylobacter hominis ATCC BAA-381, a commensal isolated from the human gastrointestinal tract.</title>
        <authorList>
            <person name="Fouts D.E."/>
            <person name="Mongodin E.F."/>
            <person name="Puiu D."/>
            <person name="Sebastian Y."/>
            <person name="Miller W.G."/>
            <person name="Mandrell R.E."/>
            <person name="Nelson K.E."/>
        </authorList>
    </citation>
    <scope>NUCLEOTIDE SEQUENCE [LARGE SCALE GENOMIC DNA]</scope>
    <source>
        <strain evidence="2">ATCC BAA-381 / LMG 19568 / NCTC 13146 / CH001A</strain>
    </source>
</reference>
<dbReference type="PANTHER" id="PTHR37822:SF2">
    <property type="entry name" value="SPORE PHOTOPRODUCT LYASE"/>
    <property type="match status" value="1"/>
</dbReference>
<keyword evidence="2" id="KW-1185">Reference proteome</keyword>
<dbReference type="InterPro" id="IPR049539">
    <property type="entry name" value="SPL"/>
</dbReference>
<protein>
    <recommendedName>
        <fullName evidence="3">DNA repair photolyase</fullName>
    </recommendedName>
</protein>
<dbReference type="AlphaFoldDB" id="A7HZJ8"/>
<dbReference type="PANTHER" id="PTHR37822">
    <property type="entry name" value="SPORE PHOTOPRODUCT LYASE-RELATED"/>
    <property type="match status" value="1"/>
</dbReference>
<dbReference type="KEGG" id="cha:CHAB381_0074"/>
<dbReference type="STRING" id="360107.CHAB381_0074"/>
<accession>A7HZJ8</accession>
<evidence type="ECO:0000313" key="1">
    <source>
        <dbReference type="EMBL" id="ABS51362.1"/>
    </source>
</evidence>
<dbReference type="GO" id="GO:0051539">
    <property type="term" value="F:4 iron, 4 sulfur cluster binding"/>
    <property type="evidence" value="ECO:0007669"/>
    <property type="project" value="TreeGrafter"/>
</dbReference>
<dbReference type="GO" id="GO:1904047">
    <property type="term" value="F:S-adenosyl-L-methionine binding"/>
    <property type="evidence" value="ECO:0007669"/>
    <property type="project" value="TreeGrafter"/>
</dbReference>
<dbReference type="Pfam" id="PF20903">
    <property type="entry name" value="SPL"/>
    <property type="match status" value="1"/>
</dbReference>
<dbReference type="CDD" id="cd01335">
    <property type="entry name" value="Radical_SAM"/>
    <property type="match status" value="1"/>
</dbReference>
<dbReference type="OrthoDB" id="368646at2"/>
<organism evidence="1 2">
    <name type="scientific">Campylobacter hominis (strain ATCC BAA-381 / DSM 21671 / CCUG 45161 / LMG 19568 / NCTC 13146 / CH001A)</name>
    <dbReference type="NCBI Taxonomy" id="360107"/>
    <lineage>
        <taxon>Bacteria</taxon>
        <taxon>Pseudomonadati</taxon>
        <taxon>Campylobacterota</taxon>
        <taxon>Epsilonproteobacteria</taxon>
        <taxon>Campylobacterales</taxon>
        <taxon>Campylobacteraceae</taxon>
        <taxon>Campylobacter</taxon>
    </lineage>
</organism>
<dbReference type="GO" id="GO:0042601">
    <property type="term" value="C:endospore-forming forespore"/>
    <property type="evidence" value="ECO:0007669"/>
    <property type="project" value="TreeGrafter"/>
</dbReference>
<evidence type="ECO:0000313" key="2">
    <source>
        <dbReference type="Proteomes" id="UP000002407"/>
    </source>
</evidence>
<proteinExistence type="predicted"/>
<sequence>MANLENFHFTFQQKKQIDEFLKDIKMWDEKIPQELEDSEFLSGKNGKDIFNFLKDYHKKLQEKIHGYKNFTNIYQKRDFKISSFEADRIALGNCPVASKNTRCCNLLTLDAVNSCGFDCLYCAVQSFYKGNNVEYDKNFAQNLEKLELDKNKIYHIGTGQSSDSLLWNNKFGELSALMKFAKKYKNLILELKSKSKNISYLLENEIPRNVIATFSLNTPEIIQNEEHLTARFDERISAAKKLAEKGILIGFHFHPLVWYDNFFIDYGEIFERILNEFDPKNVALISFGTLTFTKPVIKKIRSREIKSKILQMPFEMINNKFSYPLKIKKEMFHFAYKSFTPWHDEVFFYLCMEDKSLWRECFGYEYASNDEFERAMKSAYMAKIWS</sequence>
<dbReference type="Proteomes" id="UP000002407">
    <property type="component" value="Chromosome"/>
</dbReference>
<gene>
    <name evidence="1" type="ordered locus">CHAB381_0074</name>
</gene>
<dbReference type="Gene3D" id="3.80.30.30">
    <property type="match status" value="1"/>
</dbReference>
<dbReference type="EMBL" id="CP000776">
    <property type="protein sequence ID" value="ABS51362.1"/>
    <property type="molecule type" value="Genomic_DNA"/>
</dbReference>